<evidence type="ECO:0000313" key="2">
    <source>
        <dbReference type="Proteomes" id="UP000262832"/>
    </source>
</evidence>
<reference evidence="1 2" key="1">
    <citation type="submission" date="2018-08" db="EMBL/GenBank/DDBJ databases">
        <title>Genomic taxonomy of the Vibrionaceae family.</title>
        <authorList>
            <person name="Gomez-Gil B."/>
            <person name="Tanaka M."/>
            <person name="Sawabe T."/>
            <person name="Enciso-Ibarra K."/>
        </authorList>
    </citation>
    <scope>NUCLEOTIDE SEQUENCE [LARGE SCALE GENOMIC DNA]</scope>
    <source>
        <strain evidence="1 2">CAIM 1831</strain>
    </source>
</reference>
<sequence length="60" mass="6793">MMNATRLWSKLNHQIYIKQGKLIGSPCLFFLVIVSQREARNLKSVLSKQMAKLANGACGW</sequence>
<accession>A0ABN5PKZ7</accession>
<name>A0ABN5PKZ7_9VIBR</name>
<protein>
    <submittedName>
        <fullName evidence="1">Uncharacterized protein</fullName>
    </submittedName>
</protein>
<dbReference type="Proteomes" id="UP000262832">
    <property type="component" value="Chromosome II"/>
</dbReference>
<organism evidence="1 2">
    <name type="scientific">Vibrio alfacsensis</name>
    <dbReference type="NCBI Taxonomy" id="1074311"/>
    <lineage>
        <taxon>Bacteria</taxon>
        <taxon>Pseudomonadati</taxon>
        <taxon>Pseudomonadota</taxon>
        <taxon>Gammaproteobacteria</taxon>
        <taxon>Vibrionales</taxon>
        <taxon>Vibrionaceae</taxon>
        <taxon>Vibrio</taxon>
    </lineage>
</organism>
<gene>
    <name evidence="1" type="ORF">D1115_18405</name>
</gene>
<keyword evidence="2" id="KW-1185">Reference proteome</keyword>
<evidence type="ECO:0000313" key="1">
    <source>
        <dbReference type="EMBL" id="AXY02936.1"/>
    </source>
</evidence>
<dbReference type="EMBL" id="CP032094">
    <property type="protein sequence ID" value="AXY02936.1"/>
    <property type="molecule type" value="Genomic_DNA"/>
</dbReference>
<proteinExistence type="predicted"/>